<dbReference type="CDD" id="cd05195">
    <property type="entry name" value="enoyl_red"/>
    <property type="match status" value="1"/>
</dbReference>
<dbReference type="PROSITE" id="PS52019">
    <property type="entry name" value="PKS_MFAS_DH"/>
    <property type="match status" value="1"/>
</dbReference>
<feature type="active site" description="Proton donor; for dehydratase activity" evidence="8">
    <location>
        <position position="1169"/>
    </location>
</feature>
<feature type="region of interest" description="N-terminal hotdog fold" evidence="8">
    <location>
        <begin position="950"/>
        <end position="1087"/>
    </location>
</feature>
<dbReference type="InterPro" id="IPR036291">
    <property type="entry name" value="NAD(P)-bd_dom_sf"/>
</dbReference>
<evidence type="ECO:0000259" key="9">
    <source>
        <dbReference type="PROSITE" id="PS52004"/>
    </source>
</evidence>
<dbReference type="InterPro" id="IPR014043">
    <property type="entry name" value="Acyl_transferase_dom"/>
</dbReference>
<organism evidence="11 12">
    <name type="scientific">Penicillium frequentans</name>
    <dbReference type="NCBI Taxonomy" id="3151616"/>
    <lineage>
        <taxon>Eukaryota</taxon>
        <taxon>Fungi</taxon>
        <taxon>Dikarya</taxon>
        <taxon>Ascomycota</taxon>
        <taxon>Pezizomycotina</taxon>
        <taxon>Eurotiomycetes</taxon>
        <taxon>Eurotiomycetidae</taxon>
        <taxon>Eurotiales</taxon>
        <taxon>Aspergillaceae</taxon>
        <taxon>Penicillium</taxon>
    </lineage>
</organism>
<evidence type="ECO:0000256" key="1">
    <source>
        <dbReference type="ARBA" id="ARBA00022450"/>
    </source>
</evidence>
<dbReference type="Gene3D" id="3.90.180.10">
    <property type="entry name" value="Medium-chain alcohol dehydrogenases, catalytic domain"/>
    <property type="match status" value="1"/>
</dbReference>
<dbReference type="FunFam" id="3.40.50.720:FF:000209">
    <property type="entry name" value="Polyketide synthase Pks12"/>
    <property type="match status" value="1"/>
</dbReference>
<dbReference type="InterPro" id="IPR018201">
    <property type="entry name" value="Ketoacyl_synth_AS"/>
</dbReference>
<dbReference type="InterPro" id="IPR013154">
    <property type="entry name" value="ADH-like_N"/>
</dbReference>
<dbReference type="PROSITE" id="PS00606">
    <property type="entry name" value="KS3_1"/>
    <property type="match status" value="1"/>
</dbReference>
<dbReference type="Gene3D" id="3.10.129.110">
    <property type="entry name" value="Polyketide synthase dehydratase"/>
    <property type="match status" value="1"/>
</dbReference>
<dbReference type="Gene3D" id="3.40.47.10">
    <property type="match status" value="1"/>
</dbReference>
<dbReference type="SMART" id="SM00826">
    <property type="entry name" value="PKS_DH"/>
    <property type="match status" value="1"/>
</dbReference>
<dbReference type="GO" id="GO:0044550">
    <property type="term" value="P:secondary metabolite biosynthetic process"/>
    <property type="evidence" value="ECO:0007669"/>
    <property type="project" value="TreeGrafter"/>
</dbReference>
<dbReference type="PROSITE" id="PS01162">
    <property type="entry name" value="QOR_ZETA_CRYSTAL"/>
    <property type="match status" value="1"/>
</dbReference>
<keyword evidence="5" id="KW-0560">Oxidoreductase</keyword>
<dbReference type="SMART" id="SM00825">
    <property type="entry name" value="PKS_KS"/>
    <property type="match status" value="1"/>
</dbReference>
<protein>
    <submittedName>
        <fullName evidence="11">Polyketide synthase</fullName>
    </submittedName>
</protein>
<dbReference type="InterPro" id="IPR020843">
    <property type="entry name" value="ER"/>
</dbReference>
<dbReference type="GO" id="GO:0016491">
    <property type="term" value="F:oxidoreductase activity"/>
    <property type="evidence" value="ECO:0007669"/>
    <property type="project" value="UniProtKB-KW"/>
</dbReference>
<evidence type="ECO:0000256" key="3">
    <source>
        <dbReference type="ARBA" id="ARBA00022679"/>
    </source>
</evidence>
<dbReference type="SMART" id="SM00822">
    <property type="entry name" value="PKS_KR"/>
    <property type="match status" value="1"/>
</dbReference>
<dbReference type="InterPro" id="IPR050091">
    <property type="entry name" value="PKS_NRPS_Biosynth_Enz"/>
</dbReference>
<dbReference type="Pfam" id="PF08659">
    <property type="entry name" value="KR"/>
    <property type="match status" value="1"/>
</dbReference>
<feature type="active site" description="Proton acceptor; for dehydratase activity" evidence="8">
    <location>
        <position position="982"/>
    </location>
</feature>
<dbReference type="InterPro" id="IPR014030">
    <property type="entry name" value="Ketoacyl_synth_N"/>
</dbReference>
<evidence type="ECO:0000256" key="5">
    <source>
        <dbReference type="ARBA" id="ARBA00023002"/>
    </source>
</evidence>
<gene>
    <name evidence="11" type="ORF">N7494_008410</name>
</gene>
<evidence type="ECO:0000256" key="4">
    <source>
        <dbReference type="ARBA" id="ARBA00022857"/>
    </source>
</evidence>
<dbReference type="GO" id="GO:0008270">
    <property type="term" value="F:zinc ion binding"/>
    <property type="evidence" value="ECO:0007669"/>
    <property type="project" value="InterPro"/>
</dbReference>
<dbReference type="Pfam" id="PF08240">
    <property type="entry name" value="ADH_N"/>
    <property type="match status" value="1"/>
</dbReference>
<dbReference type="SUPFAM" id="SSF50129">
    <property type="entry name" value="GroES-like"/>
    <property type="match status" value="1"/>
</dbReference>
<dbReference type="SMART" id="SM00827">
    <property type="entry name" value="PKS_AT"/>
    <property type="match status" value="1"/>
</dbReference>
<dbReference type="Gene3D" id="3.40.50.720">
    <property type="entry name" value="NAD(P)-binding Rossmann-like Domain"/>
    <property type="match status" value="2"/>
</dbReference>
<dbReference type="InterPro" id="IPR020841">
    <property type="entry name" value="PKS_Beta-ketoAc_synthase_dom"/>
</dbReference>
<dbReference type="Pfam" id="PF00698">
    <property type="entry name" value="Acyl_transf_1"/>
    <property type="match status" value="1"/>
</dbReference>
<dbReference type="Pfam" id="PF00109">
    <property type="entry name" value="ketoacyl-synt"/>
    <property type="match status" value="1"/>
</dbReference>
<proteinExistence type="predicted"/>
<dbReference type="InterPro" id="IPR032821">
    <property type="entry name" value="PKS_assoc"/>
</dbReference>
<dbReference type="CDD" id="cd00833">
    <property type="entry name" value="PKS"/>
    <property type="match status" value="1"/>
</dbReference>
<keyword evidence="7" id="KW-0012">Acyltransferase</keyword>
<dbReference type="InterPro" id="IPR020807">
    <property type="entry name" value="PKS_DH"/>
</dbReference>
<sequence>MEVLEIENQTNGCSHELQHTEDHPAIAIIGIGCRLPGGIASPSQLWDFLAAERCAAGPVPSSRFNNDAYTGGTDEPATSVGSGGYFLEHDIRQFDNQFFAINNREAADMDPQQRNILEVVFECFESAGYSLSKVSGAQVGCYVASFTQDYIALQSKDVEWMTRYSVTGMGTAILANRVSHAFNLKGPSCTVDTACSASIYALHQACSALKNLDCESAVVAGVNLIQSPDLHVSVSQGGVLSPSSVCHTFDTSADGYGRADGVNAIYIKRLDDAIRDGDPIRSIVRGVAVNSNGRTPGITQPSIDGQIAVARKAYAQAGLEPSDTAYVEMHGTGTAVGDVMILYLGSSINCRGICKRPRDCPLLVGGVKPNLGHGEASSGLTSVIKATVTLETGILPATIGVVNLNPKLQIEEHEIQLVRKATPFPKPSPGLGRRISINSFGYGGANGHAIIEEAGSNAKFAKSCLRDDSSSHLLSTSDGNRPHLLPFSANDSHSLEQRVERLARLHVGSGVMRDLVYTLSERRSHLKTRGFIIARPDTLSQDLNIGNLQLPSPTGPSLHSRSQFVLVFTGQGAQWQGMAKELLQVPLFANVISDIDQTLASLPHPPSWKIAAVLENQWEDSPINQAAFAQPITTAVQIGLVEILRSLRIPMHGVIGHSSGEIAAVYAAGMLDLREAMTLAYYRGYAVAQCAPHGAMAAVGLTSEKAEEWIQRTAAGEAQVRVACINSPENITISGDSNTIDALISSLTAEGIFTRKLKTDGKAYHSHHMEAVGCTYESLLQEANVFSNASPGENGNNQKACMFSTVIRQEVHKADVYSTAYWRQNLESPVHFSDGLFSLSNLMDDFCFVEVGPHTAMKVPILQTLGKSTGYLGILKRGQDSLSSLLEFVGNLFIGGFPVDFAQLQFLYPSSAWQPNVLYDLPPYPWHYGELLWNESRISRETRGRNFPRHELLGSLVPGGNLITFGWRNRLLLDNVPWLRDHKLADETVFPAAGYLCMAAEAVLQVNGLEMSGDLTQYFVSFHNVDLPNALPIGDQEAIELYTELSPREISNLATFHDWHDFRIVSVAGDSPTIRARGTVKLQRGLETLGHLQLPQADCRLVPKSQRLWYESMHKSGLCYGPAFQHMRDILTPAEKNIFYARAKVGTSQLQFQGAQPTPRYFLHPTILDTILQVGLIACAGGHIESMVAKVPTRFARVSLTALSHKDEMTIHSASTVTGATSNDVNLVVLDSDQRSLANVEQVKVVKYSGSERMGEVRHPLYRFVWKPDIAHIPSDQAFSDAIDYIRLNTDLGLLADSKRDIMAAMDLAVHKNPNADILLLSSDLSLTSLALSEVLKAQTVHRRFQSFHLGHFRSDGQLEVAEFQHYGLPFELEALSFLAASKDQRFSLIVLGEATSHLDHLAPYTNAFTRIIGPSQKHRECFQSEKFFPSHTSLNQTGSGVQMLCSAPKERQPVFRNQFEDVILISRTPAHEDDDQLRERLSSDLSLPVKKCELTEIEHLNIGKNTLVVSTVELERDVVARATPEEYAAIQNILANPIRMVWISGSGLHEGNDPTRAVFLGLARAVMIEMPATEIFCLELDPHGSPTDISHHVTRAIARTEEFTKDYEYLGSDCGLLVSRAIPDDRINDHFRSKDQGVAVEQSLGSAGPVSLSLKKPGPEDVFVKLSWIGLNAKDVYALAGKLETPQASCSWEYTGTVLAIGSAVHEIAVGDNVAVVYPGRFSSHEVVPAHNCVKLFPQEDLRSFASVLVVFGTAIYALEHRARLQPGETILIHSAAGGAGIAAIQIAKLMGAEIFATVGTEEKKQYLAKTFGLTSDHILNSRSSGFATQLRSLTNGRGVDVVLNSLVGELLLESWECLAEFGRFVEIGKKDIKDHGRLPMDPFNRGATFTAFDLGTIVTSRSTAMQRLFRGLITRVVALVRSGAIQPPHPLTSFTVSELGSAFRHFNNPARMGKVVISFEDSNLMIPVVPERFASQLHPHKTYLMVGCLGGLGRSLSQWMIGRGARNFVFLGRSGMKNPAARSLIEGLEQQGALCVVIQGDVTDPDDVERAVAAAPLPLGGVVHAAMGLHEAIFSEMTYENWRTGTSAKIEGAWNLHNALSKLDREHDLDFIVMTSSINGKIGTATEGNYCAANNFLDIFARYRRSLGLPAISLGLGAIAEVGYLHEHTHIEELLLRKGTRFLTESDVLQIFDLALSDAPTSAHPSDVVTQSLLLSGVEVTTLQRFHQQGFETFWHSLNDVRFSILINTLKRSSGGAAAEQGTHESVLHGAIARKVASEVIAVVQKAITQKLSHMVLIPVDKINIYAPLSDFAMDSMLASELRQHIFSLTKVDISFLTLMNPQTSVSSLCTIVSSSLLPQALN</sequence>
<evidence type="ECO:0000256" key="8">
    <source>
        <dbReference type="PROSITE-ProRule" id="PRU01363"/>
    </source>
</evidence>
<reference evidence="11 12" key="1">
    <citation type="journal article" date="2023" name="IMA Fungus">
        <title>Comparative genomic study of the Penicillium genus elucidates a diverse pangenome and 15 lateral gene transfer events.</title>
        <authorList>
            <person name="Petersen C."/>
            <person name="Sorensen T."/>
            <person name="Nielsen M.R."/>
            <person name="Sondergaard T.E."/>
            <person name="Sorensen J.L."/>
            <person name="Fitzpatrick D.A."/>
            <person name="Frisvad J.C."/>
            <person name="Nielsen K.L."/>
        </authorList>
    </citation>
    <scope>NUCLEOTIDE SEQUENCE [LARGE SCALE GENOMIC DNA]</scope>
    <source>
        <strain evidence="11 12">IBT 35679</strain>
    </source>
</reference>
<dbReference type="SUPFAM" id="SSF55048">
    <property type="entry name" value="Probable ACP-binding domain of malonyl-CoA ACP transacylase"/>
    <property type="match status" value="1"/>
</dbReference>
<keyword evidence="12" id="KW-1185">Reference proteome</keyword>
<dbReference type="InterPro" id="IPR057326">
    <property type="entry name" value="KR_dom"/>
</dbReference>
<dbReference type="GO" id="GO:0004312">
    <property type="term" value="F:fatty acid synthase activity"/>
    <property type="evidence" value="ECO:0007669"/>
    <property type="project" value="TreeGrafter"/>
</dbReference>
<evidence type="ECO:0000256" key="6">
    <source>
        <dbReference type="ARBA" id="ARBA00023268"/>
    </source>
</evidence>
<dbReference type="Pfam" id="PF21089">
    <property type="entry name" value="PKS_DH_N"/>
    <property type="match status" value="1"/>
</dbReference>
<evidence type="ECO:0000313" key="11">
    <source>
        <dbReference type="EMBL" id="KAJ5538931.1"/>
    </source>
</evidence>
<keyword evidence="3" id="KW-0808">Transferase</keyword>
<keyword evidence="2" id="KW-0597">Phosphoprotein</keyword>
<name>A0AAD6GFP1_9EURO</name>
<dbReference type="SUPFAM" id="SSF47336">
    <property type="entry name" value="ACP-like"/>
    <property type="match status" value="1"/>
</dbReference>
<dbReference type="InterPro" id="IPR049551">
    <property type="entry name" value="PKS_DH_C"/>
</dbReference>
<dbReference type="InterPro" id="IPR049900">
    <property type="entry name" value="PKS_mFAS_DH"/>
</dbReference>
<dbReference type="InterPro" id="IPR016035">
    <property type="entry name" value="Acyl_Trfase/lysoPLipase"/>
</dbReference>
<dbReference type="SUPFAM" id="SSF52151">
    <property type="entry name" value="FabD/lysophospholipase-like"/>
    <property type="match status" value="1"/>
</dbReference>
<feature type="domain" description="Ketosynthase family 3 (KS3)" evidence="9">
    <location>
        <begin position="23"/>
        <end position="453"/>
    </location>
</feature>
<dbReference type="EMBL" id="JAQIZZ010000006">
    <property type="protein sequence ID" value="KAJ5538931.1"/>
    <property type="molecule type" value="Genomic_DNA"/>
</dbReference>
<feature type="domain" description="PKS/mFAS DH" evidence="10">
    <location>
        <begin position="950"/>
        <end position="1254"/>
    </location>
</feature>
<dbReference type="Pfam" id="PF02801">
    <property type="entry name" value="Ketoacyl-synt_C"/>
    <property type="match status" value="1"/>
</dbReference>
<dbReference type="PANTHER" id="PTHR43775:SF50">
    <property type="entry name" value="HIGHLY REDUCING POLYKETIDE SYNTHASE SRDA"/>
    <property type="match status" value="1"/>
</dbReference>
<feature type="region of interest" description="C-terminal hotdog fold" evidence="8">
    <location>
        <begin position="1100"/>
        <end position="1254"/>
    </location>
</feature>
<dbReference type="GO" id="GO:1901336">
    <property type="term" value="P:lactone biosynthetic process"/>
    <property type="evidence" value="ECO:0007669"/>
    <property type="project" value="UniProtKB-ARBA"/>
</dbReference>
<dbReference type="InterPro" id="IPR002364">
    <property type="entry name" value="Quin_OxRdtase/zeta-crystal_CS"/>
</dbReference>
<dbReference type="InterPro" id="IPR016039">
    <property type="entry name" value="Thiolase-like"/>
</dbReference>
<dbReference type="InterPro" id="IPR013149">
    <property type="entry name" value="ADH-like_C"/>
</dbReference>
<dbReference type="PANTHER" id="PTHR43775">
    <property type="entry name" value="FATTY ACID SYNTHASE"/>
    <property type="match status" value="1"/>
</dbReference>
<dbReference type="SUPFAM" id="SSF53901">
    <property type="entry name" value="Thiolase-like"/>
    <property type="match status" value="1"/>
</dbReference>
<dbReference type="Pfam" id="PF00107">
    <property type="entry name" value="ADH_zinc_N"/>
    <property type="match status" value="1"/>
</dbReference>
<dbReference type="Proteomes" id="UP001220324">
    <property type="component" value="Unassembled WGS sequence"/>
</dbReference>
<accession>A0AAD6GFP1</accession>
<comment type="caution">
    <text evidence="11">The sequence shown here is derived from an EMBL/GenBank/DDBJ whole genome shotgun (WGS) entry which is preliminary data.</text>
</comment>
<dbReference type="InterPro" id="IPR049552">
    <property type="entry name" value="PKS_DH_N"/>
</dbReference>
<dbReference type="InterPro" id="IPR013968">
    <property type="entry name" value="PKS_KR"/>
</dbReference>
<dbReference type="SUPFAM" id="SSF51735">
    <property type="entry name" value="NAD(P)-binding Rossmann-fold domains"/>
    <property type="match status" value="2"/>
</dbReference>
<dbReference type="InterPro" id="IPR016036">
    <property type="entry name" value="Malonyl_transacylase_ACP-bd"/>
</dbReference>
<dbReference type="InterPro" id="IPR011032">
    <property type="entry name" value="GroES-like_sf"/>
</dbReference>
<dbReference type="Pfam" id="PF16197">
    <property type="entry name" value="KAsynt_C_assoc"/>
    <property type="match status" value="1"/>
</dbReference>
<dbReference type="PROSITE" id="PS52004">
    <property type="entry name" value="KS3_2"/>
    <property type="match status" value="1"/>
</dbReference>
<keyword evidence="4" id="KW-0521">NADP</keyword>
<keyword evidence="6" id="KW-0511">Multifunctional enzyme</keyword>
<dbReference type="InterPro" id="IPR042104">
    <property type="entry name" value="PKS_dehydratase_sf"/>
</dbReference>
<dbReference type="Pfam" id="PF14765">
    <property type="entry name" value="PS-DH"/>
    <property type="match status" value="1"/>
</dbReference>
<evidence type="ECO:0000256" key="7">
    <source>
        <dbReference type="ARBA" id="ARBA00023315"/>
    </source>
</evidence>
<evidence type="ECO:0000259" key="10">
    <source>
        <dbReference type="PROSITE" id="PS52019"/>
    </source>
</evidence>
<dbReference type="SMART" id="SM00829">
    <property type="entry name" value="PKS_ER"/>
    <property type="match status" value="1"/>
</dbReference>
<dbReference type="InterPro" id="IPR001227">
    <property type="entry name" value="Ac_transferase_dom_sf"/>
</dbReference>
<evidence type="ECO:0000256" key="2">
    <source>
        <dbReference type="ARBA" id="ARBA00022553"/>
    </source>
</evidence>
<dbReference type="Gene3D" id="3.40.366.10">
    <property type="entry name" value="Malonyl-Coenzyme A Acyl Carrier Protein, domain 2"/>
    <property type="match status" value="1"/>
</dbReference>
<dbReference type="GO" id="GO:0006633">
    <property type="term" value="P:fatty acid biosynthetic process"/>
    <property type="evidence" value="ECO:0007669"/>
    <property type="project" value="InterPro"/>
</dbReference>
<keyword evidence="1" id="KW-0596">Phosphopantetheine</keyword>
<dbReference type="InterPro" id="IPR036736">
    <property type="entry name" value="ACP-like_sf"/>
</dbReference>
<dbReference type="InterPro" id="IPR014031">
    <property type="entry name" value="Ketoacyl_synth_C"/>
</dbReference>
<dbReference type="GO" id="GO:0004315">
    <property type="term" value="F:3-oxoacyl-[acyl-carrier-protein] synthase activity"/>
    <property type="evidence" value="ECO:0007669"/>
    <property type="project" value="InterPro"/>
</dbReference>
<evidence type="ECO:0000313" key="12">
    <source>
        <dbReference type="Proteomes" id="UP001220324"/>
    </source>
</evidence>